<protein>
    <submittedName>
        <fullName evidence="3">Uncharacterized protein</fullName>
    </submittedName>
</protein>
<evidence type="ECO:0000313" key="3">
    <source>
        <dbReference type="EMBL" id="KAF2169230.1"/>
    </source>
</evidence>
<sequence>MAIPQNTDVPTYVVYRDTPAGEPFDPTSPLLFFPPKGSDELFDALRIAFPNVKTHSERMRDAMIQYLLQERQDEQLASPAVTMDTMPTNTWPSMSSDSNSTWSSPELLNFPTPEASFSNSPQLAPQLSRQTSIATSSRASPTGPSIDQMTNVFCLSTSSQPKQRIRRKMTDAEKAEYRKRRIVKACDKCAKRKRKCPHNQAEMAQVPNKSHNRTAKPSSKSTTPINDSQTQKMALDSATTFDELANSFDPNEFIDFNDFNMFEESYAELDMNDMINWNQNELFTLDVSPLQRDWSYGSQADDFTMLDPRATHQVEFNNMSFTTGETHGDTLYNHSSDSRGEQQSFDNLQTFAHFEDVHALAKAGGLDRQGNNEHAQHLRNSGGTNGGGTATNGSGNQMLWEHLRTGQPEPQPEKPVPTHTAHVHAADSIGLHSLDEPIAQSLETNQRTLPQTVLRLTSTAKAVTVLLRLLGNRSQECSSVTVDRIVHLLRDRDLQTDAHLQQHRRRQVSNMPAHLQRALFQESALDDGRKRATAHPEEVHLTRSDLVREKSGSRRLVLSLLGESATPLTSTSVSVSCGARKSPAAAAQGRPQDLLQQQSSAERDAVQTEVRSSLPRRPQTSLGEGIPADANAASDLYMARRRISPRLNRWTDVNTSPSVNASIPGTDQLCISATSKTATQNQARAQNAAFGQEQLNTDVRPSRSTPTPQPNGGAYLRVGQEAASPVHTRPRNPTASGFSGDTDDHHGAGNTNLATVSRVASSLAQAVASGLQAHEARLSCHNTYRDHHGRSALATLSWIAVLGALFMATAMVGISPSVALLALVYPLSAAEELEGTTSRQQKPVRCSRKNSSWLSTYASMQVGSAKSSSRGRGNEKEKLPHSAWVLRPEPDRAVLQVVGGA</sequence>
<feature type="region of interest" description="Disordered" evidence="2">
    <location>
        <begin position="690"/>
        <end position="751"/>
    </location>
</feature>
<dbReference type="RefSeq" id="XP_033670119.1">
    <property type="nucleotide sequence ID" value="XM_033812096.1"/>
</dbReference>
<keyword evidence="1" id="KW-0539">Nucleus</keyword>
<organism evidence="3 4">
    <name type="scientific">Zasmidium cellare ATCC 36951</name>
    <dbReference type="NCBI Taxonomy" id="1080233"/>
    <lineage>
        <taxon>Eukaryota</taxon>
        <taxon>Fungi</taxon>
        <taxon>Dikarya</taxon>
        <taxon>Ascomycota</taxon>
        <taxon>Pezizomycotina</taxon>
        <taxon>Dothideomycetes</taxon>
        <taxon>Dothideomycetidae</taxon>
        <taxon>Mycosphaerellales</taxon>
        <taxon>Mycosphaerellaceae</taxon>
        <taxon>Zasmidium</taxon>
    </lineage>
</organism>
<evidence type="ECO:0000256" key="2">
    <source>
        <dbReference type="SAM" id="MobiDB-lite"/>
    </source>
</evidence>
<evidence type="ECO:0000313" key="4">
    <source>
        <dbReference type="Proteomes" id="UP000799537"/>
    </source>
</evidence>
<feature type="region of interest" description="Disordered" evidence="2">
    <location>
        <begin position="859"/>
        <end position="883"/>
    </location>
</feature>
<dbReference type="GO" id="GO:0000981">
    <property type="term" value="F:DNA-binding transcription factor activity, RNA polymerase II-specific"/>
    <property type="evidence" value="ECO:0007669"/>
    <property type="project" value="InterPro"/>
</dbReference>
<feature type="compositionally biased region" description="Polar residues" evidence="2">
    <location>
        <begin position="693"/>
        <end position="706"/>
    </location>
</feature>
<dbReference type="InterPro" id="IPR001138">
    <property type="entry name" value="Zn2Cys6_DnaBD"/>
</dbReference>
<dbReference type="AlphaFoldDB" id="A0A6A6CSU4"/>
<reference evidence="3" key="1">
    <citation type="journal article" date="2020" name="Stud. Mycol.">
        <title>101 Dothideomycetes genomes: a test case for predicting lifestyles and emergence of pathogens.</title>
        <authorList>
            <person name="Haridas S."/>
            <person name="Albert R."/>
            <person name="Binder M."/>
            <person name="Bloem J."/>
            <person name="Labutti K."/>
            <person name="Salamov A."/>
            <person name="Andreopoulos B."/>
            <person name="Baker S."/>
            <person name="Barry K."/>
            <person name="Bills G."/>
            <person name="Bluhm B."/>
            <person name="Cannon C."/>
            <person name="Castanera R."/>
            <person name="Culley D."/>
            <person name="Daum C."/>
            <person name="Ezra D."/>
            <person name="Gonzalez J."/>
            <person name="Henrissat B."/>
            <person name="Kuo A."/>
            <person name="Liang C."/>
            <person name="Lipzen A."/>
            <person name="Lutzoni F."/>
            <person name="Magnuson J."/>
            <person name="Mondo S."/>
            <person name="Nolan M."/>
            <person name="Ohm R."/>
            <person name="Pangilinan J."/>
            <person name="Park H.-J."/>
            <person name="Ramirez L."/>
            <person name="Alfaro M."/>
            <person name="Sun H."/>
            <person name="Tritt A."/>
            <person name="Yoshinaga Y."/>
            <person name="Zwiers L.-H."/>
            <person name="Turgeon B."/>
            <person name="Goodwin S."/>
            <person name="Spatafora J."/>
            <person name="Crous P."/>
            <person name="Grigoriev I."/>
        </authorList>
    </citation>
    <scope>NUCLEOTIDE SEQUENCE</scope>
    <source>
        <strain evidence="3">ATCC 36951</strain>
    </source>
</reference>
<dbReference type="Proteomes" id="UP000799537">
    <property type="component" value="Unassembled WGS sequence"/>
</dbReference>
<feature type="region of interest" description="Disordered" evidence="2">
    <location>
        <begin position="92"/>
        <end position="149"/>
    </location>
</feature>
<keyword evidence="4" id="KW-1185">Reference proteome</keyword>
<accession>A0A6A6CSU4</accession>
<gene>
    <name evidence="3" type="ORF">M409DRAFT_52500</name>
</gene>
<feature type="compositionally biased region" description="Polar residues" evidence="2">
    <location>
        <begin position="215"/>
        <end position="231"/>
    </location>
</feature>
<feature type="region of interest" description="Disordered" evidence="2">
    <location>
        <begin position="582"/>
        <end position="627"/>
    </location>
</feature>
<feature type="compositionally biased region" description="Polar residues" evidence="2">
    <location>
        <begin position="859"/>
        <end position="871"/>
    </location>
</feature>
<feature type="compositionally biased region" description="Low complexity" evidence="2">
    <location>
        <begin position="92"/>
        <end position="105"/>
    </location>
</feature>
<feature type="compositionally biased region" description="Polar residues" evidence="2">
    <location>
        <begin position="115"/>
        <end position="149"/>
    </location>
</feature>
<evidence type="ECO:0000256" key="1">
    <source>
        <dbReference type="ARBA" id="ARBA00023242"/>
    </source>
</evidence>
<dbReference type="CDD" id="cd00067">
    <property type="entry name" value="GAL4"/>
    <property type="match status" value="1"/>
</dbReference>
<dbReference type="GO" id="GO:0008270">
    <property type="term" value="F:zinc ion binding"/>
    <property type="evidence" value="ECO:0007669"/>
    <property type="project" value="InterPro"/>
</dbReference>
<feature type="region of interest" description="Disordered" evidence="2">
    <location>
        <begin position="197"/>
        <end position="231"/>
    </location>
</feature>
<dbReference type="EMBL" id="ML993588">
    <property type="protein sequence ID" value="KAF2169230.1"/>
    <property type="molecule type" value="Genomic_DNA"/>
</dbReference>
<dbReference type="GeneID" id="54565368"/>
<name>A0A6A6CSU4_ZASCE</name>
<feature type="region of interest" description="Disordered" evidence="2">
    <location>
        <begin position="367"/>
        <end position="396"/>
    </location>
</feature>
<proteinExistence type="predicted"/>
<dbReference type="OrthoDB" id="3794485at2759"/>